<keyword evidence="2" id="KW-0812">Transmembrane</keyword>
<evidence type="ECO:0000256" key="2">
    <source>
        <dbReference type="SAM" id="Phobius"/>
    </source>
</evidence>
<dbReference type="OrthoDB" id="7873824at2"/>
<evidence type="ECO:0000313" key="4">
    <source>
        <dbReference type="Proteomes" id="UP000246132"/>
    </source>
</evidence>
<accession>A0A3A8AT42</accession>
<dbReference type="AlphaFoldDB" id="A0A3A8AT42"/>
<comment type="caution">
    <text evidence="3">The sequence shown here is derived from an EMBL/GenBank/DDBJ whole genome shotgun (WGS) entry which is preliminary data.</text>
</comment>
<evidence type="ECO:0008006" key="5">
    <source>
        <dbReference type="Google" id="ProtNLM"/>
    </source>
</evidence>
<evidence type="ECO:0000256" key="1">
    <source>
        <dbReference type="SAM" id="MobiDB-lite"/>
    </source>
</evidence>
<gene>
    <name evidence="3" type="ORF">DEM25_000840</name>
</gene>
<reference evidence="3 4" key="1">
    <citation type="journal article" date="2018" name="Int. J. Syst. Bacteriol.">
        <title>Oceaniradius stylonemae gen. nov., sp. nov., isolated from a red alga, Stylonema cornu-cervi.</title>
        <authorList>
            <person name="Jeong S."/>
        </authorList>
    </citation>
    <scope>NUCLEOTIDE SEQUENCE [LARGE SCALE GENOMIC DNA]</scope>
    <source>
        <strain evidence="3 4">StC1</strain>
    </source>
</reference>
<dbReference type="EMBL" id="QFWV02000001">
    <property type="protein sequence ID" value="RKF08571.1"/>
    <property type="molecule type" value="Genomic_DNA"/>
</dbReference>
<sequence>MGLEARKEPTSPGSGRRFARAASHSRRVRLLRWLVPAVAAVALVGVAGVMAISRIALPGIDVDLASSAIVDGKLVIAEPRLDGFTPDQRAYSVSARSATQEIGADPLTLQELRADVELEDGTTAFLSAENGVFNPADNSLVLGERALLETTGGVRAIFSDAEVDLATGDLVVRDTVEIEQPGMRIIADRLTVEGHGKRLVFENNVNVMIEPTAITARVQTDTQQ</sequence>
<organism evidence="3 4">
    <name type="scientific">Oceaniradius stylonematis</name>
    <dbReference type="NCBI Taxonomy" id="2184161"/>
    <lineage>
        <taxon>Bacteria</taxon>
        <taxon>Pseudomonadati</taxon>
        <taxon>Pseudomonadota</taxon>
        <taxon>Alphaproteobacteria</taxon>
        <taxon>Hyphomicrobiales</taxon>
        <taxon>Ahrensiaceae</taxon>
        <taxon>Oceaniradius</taxon>
    </lineage>
</organism>
<proteinExistence type="predicted"/>
<feature type="transmembrane region" description="Helical" evidence="2">
    <location>
        <begin position="30"/>
        <end position="52"/>
    </location>
</feature>
<keyword evidence="2" id="KW-0472">Membrane</keyword>
<name>A0A3A8AT42_9HYPH</name>
<dbReference type="RefSeq" id="WP_120222605.1">
    <property type="nucleotide sequence ID" value="NZ_CP159474.1"/>
</dbReference>
<evidence type="ECO:0000313" key="3">
    <source>
        <dbReference type="EMBL" id="RKF08571.1"/>
    </source>
</evidence>
<protein>
    <recommendedName>
        <fullName evidence="5">LPS export ABC transporter periplasmic protein LptC</fullName>
    </recommendedName>
</protein>
<keyword evidence="2" id="KW-1133">Transmembrane helix</keyword>
<dbReference type="Proteomes" id="UP000246132">
    <property type="component" value="Unassembled WGS sequence"/>
</dbReference>
<feature type="region of interest" description="Disordered" evidence="1">
    <location>
        <begin position="1"/>
        <end position="20"/>
    </location>
</feature>
<keyword evidence="4" id="KW-1185">Reference proteome</keyword>